<comment type="caution">
    <text evidence="7">The sequence shown here is derived from an EMBL/GenBank/DDBJ whole genome shotgun (WGS) entry which is preliminary data.</text>
</comment>
<evidence type="ECO:0000256" key="2">
    <source>
        <dbReference type="ARBA" id="ARBA00022679"/>
    </source>
</evidence>
<evidence type="ECO:0000256" key="4">
    <source>
        <dbReference type="ARBA" id="ARBA00022694"/>
    </source>
</evidence>
<reference evidence="7" key="1">
    <citation type="submission" date="2023-09" db="EMBL/GenBank/DDBJ databases">
        <title>Paucibacter sp. APW11 Genome sequencing and assembly.</title>
        <authorList>
            <person name="Kim I."/>
        </authorList>
    </citation>
    <scope>NUCLEOTIDE SEQUENCE</scope>
    <source>
        <strain evidence="7">APW11</strain>
    </source>
</reference>
<dbReference type="GO" id="GO:0016432">
    <property type="term" value="F:tRNA-uridine aminocarboxypropyltransferase activity"/>
    <property type="evidence" value="ECO:0007669"/>
    <property type="project" value="UniProtKB-EC"/>
</dbReference>
<accession>A0ABU3PHG7</accession>
<dbReference type="InterPro" id="IPR005636">
    <property type="entry name" value="DTW"/>
</dbReference>
<keyword evidence="8" id="KW-1185">Reference proteome</keyword>
<evidence type="ECO:0000256" key="5">
    <source>
        <dbReference type="ARBA" id="ARBA00034489"/>
    </source>
</evidence>
<dbReference type="EC" id="2.5.1.25" evidence="1"/>
<evidence type="ECO:0000313" key="7">
    <source>
        <dbReference type="EMBL" id="MDT9002018.1"/>
    </source>
</evidence>
<keyword evidence="3" id="KW-0949">S-adenosyl-L-methionine</keyword>
<proteinExistence type="inferred from homology"/>
<evidence type="ECO:0000256" key="1">
    <source>
        <dbReference type="ARBA" id="ARBA00012386"/>
    </source>
</evidence>
<evidence type="ECO:0000313" key="8">
    <source>
        <dbReference type="Proteomes" id="UP001246372"/>
    </source>
</evidence>
<comment type="similarity">
    <text evidence="5">Belongs to the TDD superfamily. DTWD2 family.</text>
</comment>
<dbReference type="SMART" id="SM01144">
    <property type="entry name" value="DTW"/>
    <property type="match status" value="1"/>
</dbReference>
<dbReference type="PANTHER" id="PTHR21392">
    <property type="entry name" value="TRNA-URIDINE AMINOCARBOXYPROPYLTRANSFERASE 2"/>
    <property type="match status" value="1"/>
</dbReference>
<dbReference type="Pfam" id="PF03942">
    <property type="entry name" value="DTW"/>
    <property type="match status" value="1"/>
</dbReference>
<sequence>MQCPGCERPLRACLCACVRPLDNRVELLILQHPQEATEAKGTAALLKRCLSRCTLQVGKQFEPPPDEGRYTLLLYPPSAGPQDLTPPLQPERLADPATLRLVLLDATWRKSLRLLHENHWLQQLPRLPLQIDSAAAPLYAPLRRAPAAHQLSTLEAAALALQQLGEPAALAEGLRAAMADFVSLQLAWTRG</sequence>
<name>A0ABU3PHG7_9BURK</name>
<dbReference type="PANTHER" id="PTHR21392:SF0">
    <property type="entry name" value="TRNA-URIDINE AMINOCARBOXYPROPYLTRANSFERASE 2"/>
    <property type="match status" value="1"/>
</dbReference>
<gene>
    <name evidence="7" type="ORF">RQP53_22260</name>
</gene>
<keyword evidence="4" id="KW-0819">tRNA processing</keyword>
<evidence type="ECO:0000259" key="6">
    <source>
        <dbReference type="SMART" id="SM01144"/>
    </source>
</evidence>
<dbReference type="Proteomes" id="UP001246372">
    <property type="component" value="Unassembled WGS sequence"/>
</dbReference>
<protein>
    <recommendedName>
        <fullName evidence="1">tRNA-uridine aminocarboxypropyltransferase</fullName>
        <ecNumber evidence="1">2.5.1.25</ecNumber>
    </recommendedName>
</protein>
<dbReference type="EMBL" id="JAVXZY010000012">
    <property type="protein sequence ID" value="MDT9002018.1"/>
    <property type="molecule type" value="Genomic_DNA"/>
</dbReference>
<feature type="domain" description="DTW" evidence="6">
    <location>
        <begin position="1"/>
        <end position="190"/>
    </location>
</feature>
<dbReference type="InterPro" id="IPR039262">
    <property type="entry name" value="DTWD2/TAPT"/>
</dbReference>
<organism evidence="7 8">
    <name type="scientific">Roseateles aquae</name>
    <dbReference type="NCBI Taxonomy" id="3077235"/>
    <lineage>
        <taxon>Bacteria</taxon>
        <taxon>Pseudomonadati</taxon>
        <taxon>Pseudomonadota</taxon>
        <taxon>Betaproteobacteria</taxon>
        <taxon>Burkholderiales</taxon>
        <taxon>Sphaerotilaceae</taxon>
        <taxon>Roseateles</taxon>
    </lineage>
</organism>
<keyword evidence="2 7" id="KW-0808">Transferase</keyword>
<evidence type="ECO:0000256" key="3">
    <source>
        <dbReference type="ARBA" id="ARBA00022691"/>
    </source>
</evidence>
<dbReference type="RefSeq" id="WP_315652903.1">
    <property type="nucleotide sequence ID" value="NZ_JAVXZY010000012.1"/>
</dbReference>